<keyword evidence="2" id="KW-1185">Reference proteome</keyword>
<comment type="caution">
    <text evidence="1">The sequence shown here is derived from an EMBL/GenBank/DDBJ whole genome shotgun (WGS) entry which is preliminary data.</text>
</comment>
<dbReference type="Proteomes" id="UP000805193">
    <property type="component" value="Unassembled WGS sequence"/>
</dbReference>
<proteinExistence type="predicted"/>
<name>A0AC60PCF7_IXOPE</name>
<dbReference type="EMBL" id="JABSTQ010010878">
    <property type="protein sequence ID" value="KAG0417136.1"/>
    <property type="molecule type" value="Genomic_DNA"/>
</dbReference>
<organism evidence="1 2">
    <name type="scientific">Ixodes persulcatus</name>
    <name type="common">Taiga tick</name>
    <dbReference type="NCBI Taxonomy" id="34615"/>
    <lineage>
        <taxon>Eukaryota</taxon>
        <taxon>Metazoa</taxon>
        <taxon>Ecdysozoa</taxon>
        <taxon>Arthropoda</taxon>
        <taxon>Chelicerata</taxon>
        <taxon>Arachnida</taxon>
        <taxon>Acari</taxon>
        <taxon>Parasitiformes</taxon>
        <taxon>Ixodida</taxon>
        <taxon>Ixodoidea</taxon>
        <taxon>Ixodidae</taxon>
        <taxon>Ixodinae</taxon>
        <taxon>Ixodes</taxon>
    </lineage>
</organism>
<sequence>MSTRTKLIFDQCMMKMNAKSAKAARGAFGADKGGKYAALGRDGFQRAPRYFFGESFLGRQGDKTIVVAG</sequence>
<evidence type="ECO:0000313" key="1">
    <source>
        <dbReference type="EMBL" id="KAG0417136.1"/>
    </source>
</evidence>
<reference evidence="1 2" key="1">
    <citation type="journal article" date="2020" name="Cell">
        <title>Large-Scale Comparative Analyses of Tick Genomes Elucidate Their Genetic Diversity and Vector Capacities.</title>
        <authorList>
            <consortium name="Tick Genome and Microbiome Consortium (TIGMIC)"/>
            <person name="Jia N."/>
            <person name="Wang J."/>
            <person name="Shi W."/>
            <person name="Du L."/>
            <person name="Sun Y."/>
            <person name="Zhan W."/>
            <person name="Jiang J.F."/>
            <person name="Wang Q."/>
            <person name="Zhang B."/>
            <person name="Ji P."/>
            <person name="Bell-Sakyi L."/>
            <person name="Cui X.M."/>
            <person name="Yuan T.T."/>
            <person name="Jiang B.G."/>
            <person name="Yang W.F."/>
            <person name="Lam T.T."/>
            <person name="Chang Q.C."/>
            <person name="Ding S.J."/>
            <person name="Wang X.J."/>
            <person name="Zhu J.G."/>
            <person name="Ruan X.D."/>
            <person name="Zhao L."/>
            <person name="Wei J.T."/>
            <person name="Ye R.Z."/>
            <person name="Que T.C."/>
            <person name="Du C.H."/>
            <person name="Zhou Y.H."/>
            <person name="Cheng J.X."/>
            <person name="Dai P.F."/>
            <person name="Guo W.B."/>
            <person name="Han X.H."/>
            <person name="Huang E.J."/>
            <person name="Li L.F."/>
            <person name="Wei W."/>
            <person name="Gao Y.C."/>
            <person name="Liu J.Z."/>
            <person name="Shao H.Z."/>
            <person name="Wang X."/>
            <person name="Wang C.C."/>
            <person name="Yang T.C."/>
            <person name="Huo Q.B."/>
            <person name="Li W."/>
            <person name="Chen H.Y."/>
            <person name="Chen S.E."/>
            <person name="Zhou L.G."/>
            <person name="Ni X.B."/>
            <person name="Tian J.H."/>
            <person name="Sheng Y."/>
            <person name="Liu T."/>
            <person name="Pan Y.S."/>
            <person name="Xia L.Y."/>
            <person name="Li J."/>
            <person name="Zhao F."/>
            <person name="Cao W.C."/>
        </authorList>
    </citation>
    <scope>NUCLEOTIDE SEQUENCE [LARGE SCALE GENOMIC DNA]</scope>
    <source>
        <strain evidence="1">Iper-2018</strain>
    </source>
</reference>
<accession>A0AC60PCF7</accession>
<gene>
    <name evidence="1" type="ORF">HPB47_005854</name>
</gene>
<protein>
    <submittedName>
        <fullName evidence="1">Uncharacterized protein</fullName>
    </submittedName>
</protein>
<evidence type="ECO:0000313" key="2">
    <source>
        <dbReference type="Proteomes" id="UP000805193"/>
    </source>
</evidence>